<comment type="caution">
    <text evidence="1">The sequence shown here is derived from an EMBL/GenBank/DDBJ whole genome shotgun (WGS) entry which is preliminary data.</text>
</comment>
<accession>A0A133KQY6</accession>
<organism evidence="1 2">
    <name type="scientific">Bifidobacterium bifidum</name>
    <dbReference type="NCBI Taxonomy" id="1681"/>
    <lineage>
        <taxon>Bacteria</taxon>
        <taxon>Bacillati</taxon>
        <taxon>Actinomycetota</taxon>
        <taxon>Actinomycetes</taxon>
        <taxon>Bifidobacteriales</taxon>
        <taxon>Bifidobacteriaceae</taxon>
        <taxon>Bifidobacterium</taxon>
    </lineage>
</organism>
<sequence length="195" mass="21012">MNNQNTTGTGLKTIKHEWKAASLDPEQAAAWLRPAFGQWADALANHDKARVTPDMLRRLATAMDAWLSVRDSMLVAALDTSVGVEGMLRISTKPRDPAVRDLITKTLSETLEDPSAPRRADTVRTACDILVDIAGLKPAAERAGQQASIAYLLWAIDDPEALPMAFTALVNDPDVTLAAIVASAAVRGIKPESMR</sequence>
<gene>
    <name evidence="1" type="ORF">HMPREF3196_00780</name>
</gene>
<dbReference type="EMBL" id="LRPO01000022">
    <property type="protein sequence ID" value="KWZ81922.1"/>
    <property type="molecule type" value="Genomic_DNA"/>
</dbReference>
<dbReference type="RefSeq" id="WP_061085890.1">
    <property type="nucleotide sequence ID" value="NZ_JBCOGE010000005.1"/>
</dbReference>
<protein>
    <recommendedName>
        <fullName evidence="3">DUF4192 family protein</fullName>
    </recommendedName>
</protein>
<evidence type="ECO:0000313" key="1">
    <source>
        <dbReference type="EMBL" id="KWZ81922.1"/>
    </source>
</evidence>
<reference evidence="1 2" key="1">
    <citation type="submission" date="2016-01" db="EMBL/GenBank/DDBJ databases">
        <authorList>
            <person name="Oliw E.H."/>
        </authorList>
    </citation>
    <scope>NUCLEOTIDE SEQUENCE [LARGE SCALE GENOMIC DNA]</scope>
    <source>
        <strain evidence="1 2">MJR8628B</strain>
    </source>
</reference>
<dbReference type="AlphaFoldDB" id="A0A133KQY6"/>
<evidence type="ECO:0008006" key="3">
    <source>
        <dbReference type="Google" id="ProtNLM"/>
    </source>
</evidence>
<name>A0A133KQY6_BIFBI</name>
<dbReference type="Proteomes" id="UP000070092">
    <property type="component" value="Unassembled WGS sequence"/>
</dbReference>
<dbReference type="PATRIC" id="fig|1681.53.peg.770"/>
<proteinExistence type="predicted"/>
<evidence type="ECO:0000313" key="2">
    <source>
        <dbReference type="Proteomes" id="UP000070092"/>
    </source>
</evidence>